<proteinExistence type="predicted"/>
<dbReference type="Gene3D" id="3.40.50.410">
    <property type="entry name" value="von Willebrand factor, type A domain"/>
    <property type="match status" value="1"/>
</dbReference>
<reference evidence="1" key="1">
    <citation type="submission" date="2015-04" db="UniProtKB">
        <authorList>
            <consortium name="EnsemblPlants"/>
        </authorList>
    </citation>
    <scope>IDENTIFICATION</scope>
</reference>
<dbReference type="InterPro" id="IPR036465">
    <property type="entry name" value="vWFA_dom_sf"/>
</dbReference>
<dbReference type="PANTHER" id="PTHR10579:SF132">
    <property type="entry name" value="OS10G0464800 PROTEIN"/>
    <property type="match status" value="1"/>
</dbReference>
<name>A0A0E0CK61_9ORYZ</name>
<dbReference type="PANTHER" id="PTHR10579">
    <property type="entry name" value="CALCIUM-ACTIVATED CHLORIDE CHANNEL REGULATOR"/>
    <property type="match status" value="1"/>
</dbReference>
<protein>
    <submittedName>
        <fullName evidence="1">Uncharacterized protein</fullName>
    </submittedName>
</protein>
<reference evidence="1" key="2">
    <citation type="submission" date="2018-05" db="EMBL/GenBank/DDBJ databases">
        <title>OmerRS3 (Oryza meridionalis Reference Sequence Version 3).</title>
        <authorList>
            <person name="Zhang J."/>
            <person name="Kudrna D."/>
            <person name="Lee S."/>
            <person name="Talag J."/>
            <person name="Welchert J."/>
            <person name="Wing R.A."/>
        </authorList>
    </citation>
    <scope>NUCLEOTIDE SEQUENCE [LARGE SCALE GENOMIC DNA]</scope>
    <source>
        <strain evidence="1">cv. OR44</strain>
    </source>
</reference>
<evidence type="ECO:0000313" key="2">
    <source>
        <dbReference type="Proteomes" id="UP000008021"/>
    </source>
</evidence>
<organism evidence="1">
    <name type="scientific">Oryza meridionalis</name>
    <dbReference type="NCBI Taxonomy" id="40149"/>
    <lineage>
        <taxon>Eukaryota</taxon>
        <taxon>Viridiplantae</taxon>
        <taxon>Streptophyta</taxon>
        <taxon>Embryophyta</taxon>
        <taxon>Tracheophyta</taxon>
        <taxon>Spermatophyta</taxon>
        <taxon>Magnoliopsida</taxon>
        <taxon>Liliopsida</taxon>
        <taxon>Poales</taxon>
        <taxon>Poaceae</taxon>
        <taxon>BOP clade</taxon>
        <taxon>Oryzoideae</taxon>
        <taxon>Oryzeae</taxon>
        <taxon>Oryzinae</taxon>
        <taxon>Oryza</taxon>
    </lineage>
</organism>
<evidence type="ECO:0000313" key="1">
    <source>
        <dbReference type="EnsemblPlants" id="OMERI02G15650.1"/>
    </source>
</evidence>
<dbReference type="STRING" id="40149.A0A0E0CK61"/>
<sequence>MTNGGKAHTKRAVESLLACGSTNIGAALRKAATVLDDRLYRNTIKSVILRSDVEDTYTVPPCGGYDRGANYDMLVLPSFVRTDGGGGCHSPPVHTFSFGKDHNVAVMHTLAEVTDGTFSFIENEAAI</sequence>
<dbReference type="HOGENOM" id="CLU_1974045_0_0_1"/>
<accession>A0A0E0CK61</accession>
<dbReference type="Proteomes" id="UP000008021">
    <property type="component" value="Chromosome 2"/>
</dbReference>
<dbReference type="Gramene" id="OMERI02G15650.1">
    <property type="protein sequence ID" value="OMERI02G15650.1"/>
    <property type="gene ID" value="OMERI02G15650"/>
</dbReference>
<dbReference type="EnsemblPlants" id="OMERI02G15650.1">
    <property type="protein sequence ID" value="OMERI02G15650.1"/>
    <property type="gene ID" value="OMERI02G15650"/>
</dbReference>
<dbReference type="AlphaFoldDB" id="A0A0E0CK61"/>
<keyword evidence="2" id="KW-1185">Reference proteome</keyword>
<dbReference type="InterPro" id="IPR051266">
    <property type="entry name" value="CLCR"/>
</dbReference>
<dbReference type="SUPFAM" id="SSF53300">
    <property type="entry name" value="vWA-like"/>
    <property type="match status" value="1"/>
</dbReference>